<organism evidence="8 9">
    <name type="scientific">Leptospira sarikeiensis</name>
    <dbReference type="NCBI Taxonomy" id="2484943"/>
    <lineage>
        <taxon>Bacteria</taxon>
        <taxon>Pseudomonadati</taxon>
        <taxon>Spirochaetota</taxon>
        <taxon>Spirochaetia</taxon>
        <taxon>Leptospirales</taxon>
        <taxon>Leptospiraceae</taxon>
        <taxon>Leptospira</taxon>
    </lineage>
</organism>
<keyword evidence="4 6" id="KW-0689">Ribosomal protein</keyword>
<gene>
    <name evidence="6" type="primary">rpsQ</name>
    <name evidence="8" type="ORF">EHQ64_06950</name>
</gene>
<protein>
    <recommendedName>
        <fullName evidence="6">Small ribosomal subunit protein uS17</fullName>
    </recommendedName>
</protein>
<dbReference type="Gene3D" id="2.40.50.140">
    <property type="entry name" value="Nucleic acid-binding proteins"/>
    <property type="match status" value="1"/>
</dbReference>
<evidence type="ECO:0000256" key="7">
    <source>
        <dbReference type="RuleBase" id="RU003872"/>
    </source>
</evidence>
<evidence type="ECO:0000256" key="4">
    <source>
        <dbReference type="ARBA" id="ARBA00022980"/>
    </source>
</evidence>
<dbReference type="OrthoDB" id="9811714at2"/>
<keyword evidence="3 6" id="KW-0694">RNA-binding</keyword>
<dbReference type="InterPro" id="IPR000266">
    <property type="entry name" value="Ribosomal_uS17"/>
</dbReference>
<dbReference type="EMBL" id="RQGF01000012">
    <property type="protein sequence ID" value="TGL63677.1"/>
    <property type="molecule type" value="Genomic_DNA"/>
</dbReference>
<evidence type="ECO:0000256" key="3">
    <source>
        <dbReference type="ARBA" id="ARBA00022884"/>
    </source>
</evidence>
<evidence type="ECO:0000256" key="1">
    <source>
        <dbReference type="ARBA" id="ARBA00010254"/>
    </source>
</evidence>
<dbReference type="PROSITE" id="PS00056">
    <property type="entry name" value="RIBOSOMAL_S17"/>
    <property type="match status" value="1"/>
</dbReference>
<dbReference type="Pfam" id="PF00366">
    <property type="entry name" value="Ribosomal_S17"/>
    <property type="match status" value="1"/>
</dbReference>
<keyword evidence="2 6" id="KW-0699">rRNA-binding</keyword>
<dbReference type="GO" id="GO:0022627">
    <property type="term" value="C:cytosolic small ribosomal subunit"/>
    <property type="evidence" value="ECO:0007669"/>
    <property type="project" value="UniProtKB-UniRule"/>
</dbReference>
<evidence type="ECO:0000256" key="6">
    <source>
        <dbReference type="HAMAP-Rule" id="MF_01345"/>
    </source>
</evidence>
<evidence type="ECO:0000313" key="9">
    <source>
        <dbReference type="Proteomes" id="UP000297762"/>
    </source>
</evidence>
<keyword evidence="5 6" id="KW-0687">Ribonucleoprotein</keyword>
<dbReference type="GO" id="GO:0019843">
    <property type="term" value="F:rRNA binding"/>
    <property type="evidence" value="ECO:0007669"/>
    <property type="project" value="UniProtKB-UniRule"/>
</dbReference>
<comment type="similarity">
    <text evidence="1 6 7">Belongs to the universal ribosomal protein uS17 family.</text>
</comment>
<dbReference type="Proteomes" id="UP000297762">
    <property type="component" value="Unassembled WGS sequence"/>
</dbReference>
<evidence type="ECO:0000256" key="5">
    <source>
        <dbReference type="ARBA" id="ARBA00023274"/>
    </source>
</evidence>
<comment type="function">
    <text evidence="6">One of the primary rRNA binding proteins, it binds specifically to the 5'-end of 16S ribosomal RNA.</text>
</comment>
<dbReference type="AlphaFoldDB" id="A0A4R9KAG0"/>
<evidence type="ECO:0000313" key="8">
    <source>
        <dbReference type="EMBL" id="TGL63677.1"/>
    </source>
</evidence>
<keyword evidence="9" id="KW-1185">Reference proteome</keyword>
<dbReference type="HAMAP" id="MF_01345_B">
    <property type="entry name" value="Ribosomal_uS17_B"/>
    <property type="match status" value="1"/>
</dbReference>
<sequence>METTAKKHIKKSLLSEGKVVSTAMDKTLVMLVEARKTHPKFKKIVRRTVKMKVHDEKNECQVGDRILAIETRPLSREKRHRLFKIVEKAK</sequence>
<dbReference type="GO" id="GO:0003735">
    <property type="term" value="F:structural constituent of ribosome"/>
    <property type="evidence" value="ECO:0007669"/>
    <property type="project" value="UniProtKB-UniRule"/>
</dbReference>
<dbReference type="NCBIfam" id="TIGR03635">
    <property type="entry name" value="uS17_bact"/>
    <property type="match status" value="1"/>
</dbReference>
<accession>A0A4R9KAG0</accession>
<evidence type="ECO:0000256" key="2">
    <source>
        <dbReference type="ARBA" id="ARBA00022730"/>
    </source>
</evidence>
<dbReference type="InterPro" id="IPR019984">
    <property type="entry name" value="Ribosomal_uS17_bact/chlr"/>
</dbReference>
<dbReference type="SUPFAM" id="SSF50249">
    <property type="entry name" value="Nucleic acid-binding proteins"/>
    <property type="match status" value="1"/>
</dbReference>
<dbReference type="RefSeq" id="WP_135648750.1">
    <property type="nucleotide sequence ID" value="NZ_RQGF01000012.1"/>
</dbReference>
<comment type="caution">
    <text evidence="8">The sequence shown here is derived from an EMBL/GenBank/DDBJ whole genome shotgun (WGS) entry which is preliminary data.</text>
</comment>
<dbReference type="PRINTS" id="PR00973">
    <property type="entry name" value="RIBOSOMALS17"/>
</dbReference>
<name>A0A4R9KAG0_9LEPT</name>
<dbReference type="PANTHER" id="PTHR10744">
    <property type="entry name" value="40S RIBOSOMAL PROTEIN S11 FAMILY MEMBER"/>
    <property type="match status" value="1"/>
</dbReference>
<proteinExistence type="inferred from homology"/>
<dbReference type="NCBIfam" id="NF004123">
    <property type="entry name" value="PRK05610.1"/>
    <property type="match status" value="1"/>
</dbReference>
<dbReference type="GO" id="GO:0006412">
    <property type="term" value="P:translation"/>
    <property type="evidence" value="ECO:0007669"/>
    <property type="project" value="UniProtKB-UniRule"/>
</dbReference>
<dbReference type="CDD" id="cd00364">
    <property type="entry name" value="Ribosomal_uS17"/>
    <property type="match status" value="1"/>
</dbReference>
<dbReference type="PANTHER" id="PTHR10744:SF1">
    <property type="entry name" value="SMALL RIBOSOMAL SUBUNIT PROTEIN US17M"/>
    <property type="match status" value="1"/>
</dbReference>
<reference evidence="8" key="1">
    <citation type="journal article" date="2019" name="PLoS Negl. Trop. Dis.">
        <title>Revisiting the worldwide diversity of Leptospira species in the environment.</title>
        <authorList>
            <person name="Vincent A.T."/>
            <person name="Schiettekatte O."/>
            <person name="Bourhy P."/>
            <person name="Veyrier F.J."/>
            <person name="Picardeau M."/>
        </authorList>
    </citation>
    <scope>NUCLEOTIDE SEQUENCE [LARGE SCALE GENOMIC DNA]</scope>
    <source>
        <strain evidence="8">201702455</strain>
    </source>
</reference>
<dbReference type="InterPro" id="IPR012340">
    <property type="entry name" value="NA-bd_OB-fold"/>
</dbReference>
<dbReference type="InterPro" id="IPR019979">
    <property type="entry name" value="Ribosomal_uS17_CS"/>
</dbReference>
<comment type="subunit">
    <text evidence="6">Part of the 30S ribosomal subunit.</text>
</comment>